<comment type="caution">
    <text evidence="1">The sequence shown here is derived from an EMBL/GenBank/DDBJ whole genome shotgun (WGS) entry which is preliminary data.</text>
</comment>
<sequence>MEGYVISGNHFVQTDMHRIFSTITAPVPSTQGSIPPIGAGSVPPIGAVDRNVRHQAKVIVRKRAKDTSIAKEEKVPSGMFPSQGIGAALFHPRRPTNSEYFSTILTAPAPSTCTRGSIPPIGAVDRKVMHQGRVIAGKRAKDTTIAVEGKVPSEVRPFLDIRANILLPRSLK</sequence>
<evidence type="ECO:0000313" key="2">
    <source>
        <dbReference type="Proteomes" id="UP001054945"/>
    </source>
</evidence>
<accession>A0AAV4PA95</accession>
<proteinExistence type="predicted"/>
<evidence type="ECO:0000313" key="1">
    <source>
        <dbReference type="EMBL" id="GIX93510.1"/>
    </source>
</evidence>
<dbReference type="EMBL" id="BPLR01004258">
    <property type="protein sequence ID" value="GIX93510.1"/>
    <property type="molecule type" value="Genomic_DNA"/>
</dbReference>
<name>A0AAV4PA95_CAEEX</name>
<dbReference type="Proteomes" id="UP001054945">
    <property type="component" value="Unassembled WGS sequence"/>
</dbReference>
<dbReference type="AlphaFoldDB" id="A0AAV4PA95"/>
<organism evidence="1 2">
    <name type="scientific">Caerostris extrusa</name>
    <name type="common">Bark spider</name>
    <name type="synonym">Caerostris bankana</name>
    <dbReference type="NCBI Taxonomy" id="172846"/>
    <lineage>
        <taxon>Eukaryota</taxon>
        <taxon>Metazoa</taxon>
        <taxon>Ecdysozoa</taxon>
        <taxon>Arthropoda</taxon>
        <taxon>Chelicerata</taxon>
        <taxon>Arachnida</taxon>
        <taxon>Araneae</taxon>
        <taxon>Araneomorphae</taxon>
        <taxon>Entelegynae</taxon>
        <taxon>Araneoidea</taxon>
        <taxon>Araneidae</taxon>
        <taxon>Caerostris</taxon>
    </lineage>
</organism>
<keyword evidence="2" id="KW-1185">Reference proteome</keyword>
<protein>
    <submittedName>
        <fullName evidence="1">Uncharacterized protein</fullName>
    </submittedName>
</protein>
<gene>
    <name evidence="1" type="ORF">CEXT_240641</name>
</gene>
<reference evidence="1 2" key="1">
    <citation type="submission" date="2021-06" db="EMBL/GenBank/DDBJ databases">
        <title>Caerostris extrusa draft genome.</title>
        <authorList>
            <person name="Kono N."/>
            <person name="Arakawa K."/>
        </authorList>
    </citation>
    <scope>NUCLEOTIDE SEQUENCE [LARGE SCALE GENOMIC DNA]</scope>
</reference>